<evidence type="ECO:0000256" key="6">
    <source>
        <dbReference type="ARBA" id="ARBA00022975"/>
    </source>
</evidence>
<comment type="similarity">
    <text evidence="2 7">Belongs to the PyrI family.</text>
</comment>
<evidence type="ECO:0000256" key="7">
    <source>
        <dbReference type="HAMAP-Rule" id="MF_00002"/>
    </source>
</evidence>
<evidence type="ECO:0000313" key="10">
    <source>
        <dbReference type="EMBL" id="AIM28087.1"/>
    </source>
</evidence>
<name>A0A088E8V1_9CREN</name>
<reference evidence="14 15" key="2">
    <citation type="journal article" date="2015" name="Genome Announc.">
        <title>Complete Genome Sequences of Evolved Arsenate-Resistant Metallosphaera sedula Strains.</title>
        <authorList>
            <person name="Ai C."/>
            <person name="McCarthy S."/>
            <person name="Schackwitz W."/>
            <person name="Martin J."/>
            <person name="Lipzen A."/>
            <person name="Blum P."/>
        </authorList>
    </citation>
    <scope>NUCLEOTIDE SEQUENCE [LARGE SCALE GENOMIC DNA]</scope>
    <source>
        <strain evidence="11 15">ARS50-1</strain>
        <strain evidence="12 14">ARS50-2</strain>
    </source>
</reference>
<accession>A0A088E8V1</accession>
<keyword evidence="6 7" id="KW-0665">Pyrimidine biosynthesis</keyword>
<dbReference type="GeneID" id="25460151"/>
<dbReference type="HAMAP" id="MF_00002">
    <property type="entry name" value="Asp_carb_tr_reg"/>
    <property type="match status" value="1"/>
</dbReference>
<dbReference type="GO" id="GO:0006207">
    <property type="term" value="P:'de novo' pyrimidine nucleobase biosynthetic process"/>
    <property type="evidence" value="ECO:0007669"/>
    <property type="project" value="InterPro"/>
</dbReference>
<evidence type="ECO:0000313" key="15">
    <source>
        <dbReference type="Proteomes" id="UP000068832"/>
    </source>
</evidence>
<dbReference type="PANTHER" id="PTHR35805:SF1">
    <property type="entry name" value="ASPARTATE CARBAMOYLTRANSFERASE REGULATORY CHAIN"/>
    <property type="match status" value="1"/>
</dbReference>
<comment type="subunit">
    <text evidence="7">Contains catalytic and regulatory chains.</text>
</comment>
<feature type="binding site" evidence="7">
    <location>
        <position position="116"/>
    </location>
    <ligand>
        <name>Zn(2+)</name>
        <dbReference type="ChEBI" id="CHEBI:29105"/>
    </ligand>
</feature>
<organism evidence="10 13">
    <name type="scientific">Metallosphaera sedula</name>
    <dbReference type="NCBI Taxonomy" id="43687"/>
    <lineage>
        <taxon>Archaea</taxon>
        <taxon>Thermoproteota</taxon>
        <taxon>Thermoprotei</taxon>
        <taxon>Sulfolobales</taxon>
        <taxon>Sulfolobaceae</taxon>
        <taxon>Metallosphaera</taxon>
    </lineage>
</organism>
<feature type="binding site" evidence="7">
    <location>
        <position position="140"/>
    </location>
    <ligand>
        <name>Zn(2+)</name>
        <dbReference type="ChEBI" id="CHEBI:29105"/>
    </ligand>
</feature>
<dbReference type="AlphaFoldDB" id="A0A088E8V1"/>
<dbReference type="InterPro" id="IPR020542">
    <property type="entry name" value="Asp_carbamoyltrfase_reg_C"/>
</dbReference>
<dbReference type="OrthoDB" id="7000at2157"/>
<evidence type="ECO:0000313" key="12">
    <source>
        <dbReference type="EMBL" id="AKV77151.1"/>
    </source>
</evidence>
<dbReference type="GO" id="GO:0009347">
    <property type="term" value="C:aspartate carbamoyltransferase complex"/>
    <property type="evidence" value="ECO:0007669"/>
    <property type="project" value="InterPro"/>
</dbReference>
<keyword evidence="5 7" id="KW-0862">Zinc</keyword>
<evidence type="ECO:0000256" key="2">
    <source>
        <dbReference type="ARBA" id="ARBA00010498"/>
    </source>
</evidence>
<gene>
    <name evidence="7" type="primary">pyrI</name>
    <name evidence="10" type="ORF">HA72_1963</name>
    <name evidence="11" type="ORF">MsedA_2013</name>
    <name evidence="12" type="ORF">MsedB_2015</name>
</gene>
<evidence type="ECO:0000259" key="8">
    <source>
        <dbReference type="Pfam" id="PF01948"/>
    </source>
</evidence>
<evidence type="ECO:0000313" key="13">
    <source>
        <dbReference type="Proteomes" id="UP000029084"/>
    </source>
</evidence>
<comment type="function">
    <text evidence="1 7">Involved in allosteric regulation of aspartate carbamoyltransferase.</text>
</comment>
<dbReference type="GO" id="GO:0016740">
    <property type="term" value="F:transferase activity"/>
    <property type="evidence" value="ECO:0007669"/>
    <property type="project" value="UniProtKB-KW"/>
</dbReference>
<feature type="binding site" evidence="7">
    <location>
        <position position="111"/>
    </location>
    <ligand>
        <name>Zn(2+)</name>
        <dbReference type="ChEBI" id="CHEBI:29105"/>
    </ligand>
</feature>
<keyword evidence="10" id="KW-0808">Transferase</keyword>
<dbReference type="EMBL" id="CP008822">
    <property type="protein sequence ID" value="AIM28087.1"/>
    <property type="molecule type" value="Genomic_DNA"/>
</dbReference>
<dbReference type="InterPro" id="IPR036792">
    <property type="entry name" value="Asp_carbatrfase_reg_C_sf"/>
</dbReference>
<feature type="domain" description="Aspartate carbamoyltransferase regulatory subunit N-terminal" evidence="8">
    <location>
        <begin position="9"/>
        <end position="98"/>
    </location>
</feature>
<evidence type="ECO:0000256" key="4">
    <source>
        <dbReference type="ARBA" id="ARBA00022723"/>
    </source>
</evidence>
<dbReference type="RefSeq" id="WP_048806946.1">
    <property type="nucleotide sequence ID" value="NZ_CP008822.1"/>
</dbReference>
<dbReference type="NCBIfam" id="TIGR00240">
    <property type="entry name" value="ATCase_reg"/>
    <property type="match status" value="1"/>
</dbReference>
<evidence type="ECO:0000256" key="1">
    <source>
        <dbReference type="ARBA" id="ARBA00002565"/>
    </source>
</evidence>
<dbReference type="EMBL" id="CP012173">
    <property type="protein sequence ID" value="AKV77151.1"/>
    <property type="molecule type" value="Genomic_DNA"/>
</dbReference>
<proteinExistence type="inferred from homology"/>
<dbReference type="PATRIC" id="fig|43687.5.peg.2122"/>
<feature type="domain" description="Aspartate carbamoyltransferase regulatory subunit C-terminal" evidence="9">
    <location>
        <begin position="104"/>
        <end position="152"/>
    </location>
</feature>
<dbReference type="InterPro" id="IPR036793">
    <property type="entry name" value="Asp_carbatrfase_reg_N_sf"/>
</dbReference>
<evidence type="ECO:0000259" key="9">
    <source>
        <dbReference type="Pfam" id="PF02748"/>
    </source>
</evidence>
<dbReference type="Gene3D" id="3.30.70.140">
    <property type="entry name" value="Aspartate carbamoyltransferase regulatory subunit, N-terminal domain"/>
    <property type="match status" value="1"/>
</dbReference>
<feature type="binding site" evidence="7">
    <location>
        <position position="143"/>
    </location>
    <ligand>
        <name>Zn(2+)</name>
        <dbReference type="ChEBI" id="CHEBI:29105"/>
    </ligand>
</feature>
<dbReference type="GO" id="GO:0006221">
    <property type="term" value="P:pyrimidine nucleotide biosynthetic process"/>
    <property type="evidence" value="ECO:0007669"/>
    <property type="project" value="UniProtKB-UniRule"/>
</dbReference>
<evidence type="ECO:0000313" key="14">
    <source>
        <dbReference type="Proteomes" id="UP000062475"/>
    </source>
</evidence>
<dbReference type="GO" id="GO:0046872">
    <property type="term" value="F:metal ion binding"/>
    <property type="evidence" value="ECO:0007669"/>
    <property type="project" value="UniProtKB-KW"/>
</dbReference>
<evidence type="ECO:0000313" key="11">
    <source>
        <dbReference type="EMBL" id="AKV74913.1"/>
    </source>
</evidence>
<dbReference type="EMBL" id="CP012172">
    <property type="protein sequence ID" value="AKV74913.1"/>
    <property type="molecule type" value="Genomic_DNA"/>
</dbReference>
<dbReference type="SUPFAM" id="SSF57825">
    <property type="entry name" value="Aspartate carbamoyltransferase, Regulatory-chain, C-terminal domain"/>
    <property type="match status" value="1"/>
</dbReference>
<reference evidence="10 13" key="1">
    <citation type="journal article" date="2014" name="J. Bacteriol.">
        <title>Role of an Archaeal PitA Transporter in the Copper and Arsenic Resistance of Metallosphaera sedula, an Extreme Thermoacidophile.</title>
        <authorList>
            <person name="McCarthy S."/>
            <person name="Ai C."/>
            <person name="Wheaton G."/>
            <person name="Tevatia R."/>
            <person name="Eckrich V."/>
            <person name="Kelly R."/>
            <person name="Blum P."/>
        </authorList>
    </citation>
    <scope>NUCLEOTIDE SEQUENCE [LARGE SCALE GENOMIC DNA]</scope>
    <source>
        <strain evidence="10 13">CuR1</strain>
    </source>
</reference>
<dbReference type="PANTHER" id="PTHR35805">
    <property type="entry name" value="ASPARTATE CARBAMOYLTRANSFERASE REGULATORY CHAIN"/>
    <property type="match status" value="1"/>
</dbReference>
<sequence>MIELKSGLLVSKIRNGTVIDHIPAGRALAVLKILRIKGIEGYRIALVMNAESSKMGRKDILKIEDREIEEKEAELITLIAPEATINIIKDYEVVGKRKQEIPQEVVGLLRCTNPSCITNNDVEAITRFRTLKRRPLQLACEYCETRLTEDEVVRQILG</sequence>
<dbReference type="InterPro" id="IPR020545">
    <property type="entry name" value="Asp_carbamoyltransf_reg_N"/>
</dbReference>
<dbReference type="Gene3D" id="2.30.30.20">
    <property type="entry name" value="Aspartate carbamoyltransferase regulatory subunit, C-terminal domain"/>
    <property type="match status" value="1"/>
</dbReference>
<protein>
    <recommendedName>
        <fullName evidence="3 7">Aspartate carbamoyltransferase regulatory chain</fullName>
    </recommendedName>
</protein>
<dbReference type="SUPFAM" id="SSF54893">
    <property type="entry name" value="Aspartate carbamoyltransferase, Regulatory-chain, N-terminal domain"/>
    <property type="match status" value="1"/>
</dbReference>
<evidence type="ECO:0000256" key="5">
    <source>
        <dbReference type="ARBA" id="ARBA00022833"/>
    </source>
</evidence>
<keyword evidence="4 7" id="KW-0479">Metal-binding</keyword>
<dbReference type="Proteomes" id="UP000029084">
    <property type="component" value="Chromosome"/>
</dbReference>
<evidence type="ECO:0000256" key="3">
    <source>
        <dbReference type="ARBA" id="ARBA00021764"/>
    </source>
</evidence>
<dbReference type="Pfam" id="PF02748">
    <property type="entry name" value="PyrI_C"/>
    <property type="match status" value="1"/>
</dbReference>
<dbReference type="InterPro" id="IPR002801">
    <property type="entry name" value="Asp_carbamoylTrfase_reg"/>
</dbReference>
<dbReference type="Pfam" id="PF01948">
    <property type="entry name" value="PyrI"/>
    <property type="match status" value="1"/>
</dbReference>
<dbReference type="Proteomes" id="UP000062475">
    <property type="component" value="Chromosome"/>
</dbReference>
<comment type="cofactor">
    <cofactor evidence="7">
        <name>Zn(2+)</name>
        <dbReference type="ChEBI" id="CHEBI:29105"/>
    </cofactor>
    <text evidence="7">Binds 1 zinc ion per subunit.</text>
</comment>
<dbReference type="Proteomes" id="UP000068832">
    <property type="component" value="Chromosome"/>
</dbReference>